<keyword evidence="3" id="KW-1185">Reference proteome</keyword>
<accession>F3Y8M6</accession>
<name>F3Y8M6_MELPT</name>
<evidence type="ECO:0000256" key="1">
    <source>
        <dbReference type="SAM" id="Phobius"/>
    </source>
</evidence>
<evidence type="ECO:0000313" key="3">
    <source>
        <dbReference type="Proteomes" id="UP000008456"/>
    </source>
</evidence>
<feature type="transmembrane region" description="Helical" evidence="1">
    <location>
        <begin position="26"/>
        <end position="44"/>
    </location>
</feature>
<dbReference type="EMBL" id="AP012200">
    <property type="protein sequence ID" value="BAK20854.1"/>
    <property type="molecule type" value="Genomic_DNA"/>
</dbReference>
<sequence length="46" mass="5668">MKNWLFNVWNVAKIELLQKIRQKNTLAILVFLMLFTFFVFQIEIQH</sequence>
<dbReference type="Proteomes" id="UP000008456">
    <property type="component" value="Chromosome"/>
</dbReference>
<dbReference type="STRING" id="940190.MPTP_0371"/>
<keyword evidence="1" id="KW-1133">Transmembrane helix</keyword>
<keyword evidence="1" id="KW-0812">Transmembrane</keyword>
<gene>
    <name evidence="2" type="ordered locus">MPTP_0371</name>
</gene>
<proteinExistence type="predicted"/>
<keyword evidence="1" id="KW-0472">Membrane</keyword>
<dbReference type="HOGENOM" id="CLU_3185624_0_0_9"/>
<dbReference type="KEGG" id="mps:MPTP_0371"/>
<evidence type="ECO:0000313" key="2">
    <source>
        <dbReference type="EMBL" id="BAK20854.1"/>
    </source>
</evidence>
<organism evidence="2 3">
    <name type="scientific">Melissococcus plutonius (strain ATCC 35311 / DSM 29964 / CIP 104052 / LMG 20360 / NCIMB 702443)</name>
    <dbReference type="NCBI Taxonomy" id="940190"/>
    <lineage>
        <taxon>Bacteria</taxon>
        <taxon>Bacillati</taxon>
        <taxon>Bacillota</taxon>
        <taxon>Bacilli</taxon>
        <taxon>Lactobacillales</taxon>
        <taxon>Enterococcaceae</taxon>
        <taxon>Melissococcus</taxon>
    </lineage>
</organism>
<reference key="2">
    <citation type="submission" date="2011-04" db="EMBL/GenBank/DDBJ databases">
        <title>Whole genome sequence of Melissococcus plutonius ATCC 35311.</title>
        <authorList>
            <person name="Okumura K."/>
            <person name="Arai R."/>
            <person name="Osaki M."/>
            <person name="Okura M."/>
            <person name="Kirikae T."/>
            <person name="Takamatsu D."/>
            <person name="Akiyama T."/>
        </authorList>
    </citation>
    <scope>NUCLEOTIDE SEQUENCE</scope>
    <source>
        <strain>ATCC 35311</strain>
    </source>
</reference>
<protein>
    <submittedName>
        <fullName evidence="2">Uncharacterized protein</fullName>
    </submittedName>
</protein>
<dbReference type="RefSeq" id="WP_013773292.1">
    <property type="nucleotide sequence ID" value="NC_015516.1"/>
</dbReference>
<reference evidence="2 3" key="1">
    <citation type="journal article" date="2011" name="J. Bacteriol.">
        <title>Complete genome sequence of Melissococcus plutonius ATCC 35311.</title>
        <authorList>
            <person name="Okumura K."/>
            <person name="Arai R."/>
            <person name="Okura M."/>
            <person name="Kirikae T."/>
            <person name="Takamatsu D."/>
            <person name="Osaki M."/>
            <person name="Miyoshi-Akiyama T."/>
        </authorList>
    </citation>
    <scope>NUCLEOTIDE SEQUENCE [LARGE SCALE GENOMIC DNA]</scope>
    <source>
        <strain evidence="3">ATCC 35311 / CIP 104052 / LMG 20360 / NCIMB 702443</strain>
    </source>
</reference>
<dbReference type="AlphaFoldDB" id="F3Y8M6"/>